<reference evidence="1" key="1">
    <citation type="journal article" date="2015" name="Nature">
        <title>Complex archaea that bridge the gap between prokaryotes and eukaryotes.</title>
        <authorList>
            <person name="Spang A."/>
            <person name="Saw J.H."/>
            <person name="Jorgensen S.L."/>
            <person name="Zaremba-Niedzwiedzka K."/>
            <person name="Martijn J."/>
            <person name="Lind A.E."/>
            <person name="van Eijk R."/>
            <person name="Schleper C."/>
            <person name="Guy L."/>
            <person name="Ettema T.J."/>
        </authorList>
    </citation>
    <scope>NUCLEOTIDE SEQUENCE</scope>
</reference>
<dbReference type="EMBL" id="LAZR01000277">
    <property type="protein sequence ID" value="KKN77524.1"/>
    <property type="molecule type" value="Genomic_DNA"/>
</dbReference>
<accession>A0A0F9TE79</accession>
<gene>
    <name evidence="1" type="ORF">LCGC14_0359390</name>
</gene>
<name>A0A0F9TE79_9ZZZZ</name>
<dbReference type="AlphaFoldDB" id="A0A0F9TE79"/>
<organism evidence="1">
    <name type="scientific">marine sediment metagenome</name>
    <dbReference type="NCBI Taxonomy" id="412755"/>
    <lineage>
        <taxon>unclassified sequences</taxon>
        <taxon>metagenomes</taxon>
        <taxon>ecological metagenomes</taxon>
    </lineage>
</organism>
<proteinExistence type="predicted"/>
<protein>
    <submittedName>
        <fullName evidence="1">Uncharacterized protein</fullName>
    </submittedName>
</protein>
<sequence>MIASNRIDSFTYRDSAAAFDQAIKTGRLSTVQNTANYAGDYMYMHTDRSW</sequence>
<evidence type="ECO:0000313" key="1">
    <source>
        <dbReference type="EMBL" id="KKN77524.1"/>
    </source>
</evidence>
<comment type="caution">
    <text evidence="1">The sequence shown here is derived from an EMBL/GenBank/DDBJ whole genome shotgun (WGS) entry which is preliminary data.</text>
</comment>